<evidence type="ECO:0000256" key="2">
    <source>
        <dbReference type="ARBA" id="ARBA00022670"/>
    </source>
</evidence>
<dbReference type="PANTHER" id="PTHR43806">
    <property type="entry name" value="PEPTIDASE S8"/>
    <property type="match status" value="1"/>
</dbReference>
<dbReference type="PROSITE" id="PS00138">
    <property type="entry name" value="SUBTILASE_SER"/>
    <property type="match status" value="1"/>
</dbReference>
<proteinExistence type="inferred from homology"/>
<comment type="caution">
    <text evidence="10">The sequence shown here is derived from an EMBL/GenBank/DDBJ whole genome shotgun (WGS) entry which is preliminary data.</text>
</comment>
<accession>A0AAD3CIA3</accession>
<reference evidence="10 11" key="1">
    <citation type="journal article" date="2021" name="Sci. Rep.">
        <title>The genome of the diatom Chaetoceros tenuissimus carries an ancient integrated fragment of an extant virus.</title>
        <authorList>
            <person name="Hongo Y."/>
            <person name="Kimura K."/>
            <person name="Takaki Y."/>
            <person name="Yoshida Y."/>
            <person name="Baba S."/>
            <person name="Kobayashi G."/>
            <person name="Nagasaki K."/>
            <person name="Hano T."/>
            <person name="Tomaru Y."/>
        </authorList>
    </citation>
    <scope>NUCLEOTIDE SEQUENCE [LARGE SCALE GENOMIC DNA]</scope>
    <source>
        <strain evidence="10 11">NIES-3715</strain>
    </source>
</reference>
<dbReference type="InterPro" id="IPR050131">
    <property type="entry name" value="Peptidase_S8_subtilisin-like"/>
</dbReference>
<evidence type="ECO:0000256" key="1">
    <source>
        <dbReference type="ARBA" id="ARBA00011073"/>
    </source>
</evidence>
<keyword evidence="4" id="KW-0720">Serine protease</keyword>
<feature type="compositionally biased region" description="Pro residues" evidence="8">
    <location>
        <begin position="169"/>
        <end position="185"/>
    </location>
</feature>
<name>A0AAD3CIA3_9STRA</name>
<dbReference type="AlphaFoldDB" id="A0AAD3CIA3"/>
<evidence type="ECO:0000313" key="10">
    <source>
        <dbReference type="EMBL" id="GFH46597.1"/>
    </source>
</evidence>
<dbReference type="PANTHER" id="PTHR43806:SF11">
    <property type="entry name" value="CEREVISIN-RELATED"/>
    <property type="match status" value="1"/>
</dbReference>
<sequence>MSLGGPQSSAFEESQFRQIFENNDVLVVAAAGNGGNTRCSYPACYEAVMSVAAIDSNRRLASFSQRNPDVEISAPGVSILSVNSGGGYRRLSGTSMSTPHVSGVAALVWSHHPARSAREVRDALNESAEDLGSPGRDSSFGYGLVKADAALEKLSGQAPIAPPITNAPVPSPVQAPADAPAPSPVQAPVSCDSPPVAAPTVGIDKCQDSDQRFAVNNRARNCAWVRRRSERRCTGSIIETCPVTCNVSCMAYNSVEDFTLPNGRNRNCAWVARNPTRRCRNFVVQANCPLICEDV</sequence>
<feature type="domain" description="Peptidase S8/S53" evidence="9">
    <location>
        <begin position="1"/>
        <end position="143"/>
    </location>
</feature>
<dbReference type="PROSITE" id="PS51892">
    <property type="entry name" value="SUBTILASE"/>
    <property type="match status" value="1"/>
</dbReference>
<keyword evidence="11" id="KW-1185">Reference proteome</keyword>
<protein>
    <recommendedName>
        <fullName evidence="6">subtilisin</fullName>
        <ecNumber evidence="6">3.4.21.62</ecNumber>
    </recommendedName>
</protein>
<evidence type="ECO:0000313" key="11">
    <source>
        <dbReference type="Proteomes" id="UP001054902"/>
    </source>
</evidence>
<dbReference type="SUPFAM" id="SSF52743">
    <property type="entry name" value="Subtilisin-like"/>
    <property type="match status" value="1"/>
</dbReference>
<feature type="region of interest" description="Disordered" evidence="8">
    <location>
        <begin position="169"/>
        <end position="193"/>
    </location>
</feature>
<evidence type="ECO:0000256" key="4">
    <source>
        <dbReference type="ARBA" id="ARBA00022825"/>
    </source>
</evidence>
<evidence type="ECO:0000259" key="9">
    <source>
        <dbReference type="Pfam" id="PF00082"/>
    </source>
</evidence>
<evidence type="ECO:0000256" key="8">
    <source>
        <dbReference type="SAM" id="MobiDB-lite"/>
    </source>
</evidence>
<dbReference type="GO" id="GO:0005615">
    <property type="term" value="C:extracellular space"/>
    <property type="evidence" value="ECO:0007669"/>
    <property type="project" value="TreeGrafter"/>
</dbReference>
<evidence type="ECO:0000256" key="7">
    <source>
        <dbReference type="PROSITE-ProRule" id="PRU01240"/>
    </source>
</evidence>
<gene>
    <name evidence="10" type="ORF">CTEN210_03071</name>
</gene>
<evidence type="ECO:0000256" key="6">
    <source>
        <dbReference type="ARBA" id="ARBA00023619"/>
    </source>
</evidence>
<keyword evidence="3" id="KW-0378">Hydrolase</keyword>
<dbReference type="InterPro" id="IPR000209">
    <property type="entry name" value="Peptidase_S8/S53_dom"/>
</dbReference>
<keyword evidence="2" id="KW-0645">Protease</keyword>
<comment type="catalytic activity">
    <reaction evidence="5">
        <text>Hydrolysis of proteins with broad specificity for peptide bonds, and a preference for a large uncharged residue in P1. Hydrolyzes peptide amides.</text>
        <dbReference type="EC" id="3.4.21.62"/>
    </reaction>
</comment>
<dbReference type="GO" id="GO:0006508">
    <property type="term" value="P:proteolysis"/>
    <property type="evidence" value="ECO:0007669"/>
    <property type="project" value="UniProtKB-KW"/>
</dbReference>
<organism evidence="10 11">
    <name type="scientific">Chaetoceros tenuissimus</name>
    <dbReference type="NCBI Taxonomy" id="426638"/>
    <lineage>
        <taxon>Eukaryota</taxon>
        <taxon>Sar</taxon>
        <taxon>Stramenopiles</taxon>
        <taxon>Ochrophyta</taxon>
        <taxon>Bacillariophyta</taxon>
        <taxon>Coscinodiscophyceae</taxon>
        <taxon>Chaetocerotophycidae</taxon>
        <taxon>Chaetocerotales</taxon>
        <taxon>Chaetocerotaceae</taxon>
        <taxon>Chaetoceros</taxon>
    </lineage>
</organism>
<dbReference type="Pfam" id="PF00082">
    <property type="entry name" value="Peptidase_S8"/>
    <property type="match status" value="1"/>
</dbReference>
<dbReference type="Gene3D" id="3.40.50.200">
    <property type="entry name" value="Peptidase S8/S53 domain"/>
    <property type="match status" value="1"/>
</dbReference>
<dbReference type="Proteomes" id="UP001054902">
    <property type="component" value="Unassembled WGS sequence"/>
</dbReference>
<dbReference type="InterPro" id="IPR023828">
    <property type="entry name" value="Peptidase_S8_Ser-AS"/>
</dbReference>
<dbReference type="EC" id="3.4.21.62" evidence="6"/>
<dbReference type="InterPro" id="IPR036852">
    <property type="entry name" value="Peptidase_S8/S53_dom_sf"/>
</dbReference>
<comment type="caution">
    <text evidence="7">Lacks conserved residue(s) required for the propagation of feature annotation.</text>
</comment>
<evidence type="ECO:0000256" key="3">
    <source>
        <dbReference type="ARBA" id="ARBA00022801"/>
    </source>
</evidence>
<evidence type="ECO:0000256" key="5">
    <source>
        <dbReference type="ARBA" id="ARBA00023529"/>
    </source>
</evidence>
<comment type="similarity">
    <text evidence="1 7">Belongs to the peptidase S8 family.</text>
</comment>
<dbReference type="EMBL" id="BLLK01000022">
    <property type="protein sequence ID" value="GFH46597.1"/>
    <property type="molecule type" value="Genomic_DNA"/>
</dbReference>
<dbReference type="GO" id="GO:0004252">
    <property type="term" value="F:serine-type endopeptidase activity"/>
    <property type="evidence" value="ECO:0007669"/>
    <property type="project" value="UniProtKB-EC"/>
</dbReference>